<reference evidence="2 3" key="1">
    <citation type="submission" date="2020-02" db="EMBL/GenBank/DDBJ databases">
        <title>Identification and distribution of gene clusters putatively required for synthesis of sphingolipid metabolism inhibitors in phylogenetically diverse species of the filamentous fungus Fusarium.</title>
        <authorList>
            <person name="Kim H.-S."/>
            <person name="Busman M."/>
            <person name="Brown D.W."/>
            <person name="Divon H."/>
            <person name="Uhlig S."/>
            <person name="Proctor R.H."/>
        </authorList>
    </citation>
    <scope>NUCLEOTIDE SEQUENCE [LARGE SCALE GENOMIC DNA]</scope>
    <source>
        <strain evidence="2 3">NRRL 2903</strain>
    </source>
</reference>
<comment type="caution">
    <text evidence="2">The sequence shown here is derived from an EMBL/GenBank/DDBJ whole genome shotgun (WGS) entry which is preliminary data.</text>
</comment>
<name>A0AAN6HI08_FUSAU</name>
<feature type="compositionally biased region" description="Basic and acidic residues" evidence="1">
    <location>
        <begin position="97"/>
        <end position="114"/>
    </location>
</feature>
<proteinExistence type="predicted"/>
<gene>
    <name evidence="2" type="ORF">FAUST_3068</name>
</gene>
<accession>A0AAN6HI08</accession>
<dbReference type="AlphaFoldDB" id="A0AAN6HI08"/>
<sequence>MSTHSRLCSTIDDNEPNQLPLICDSDHPLSKEIELLVKNYDNTLYRRNSEEAIQRVLAMNEGLRRAGRILHCNRNKEENLLYDSDCDLYLDIGSNDESKRNRTDGIEEEKRAMSDDNGNPKAPDYWSGHDPQVLSLSAMLVNEYYEARPKDGQLTEPRVRCADWRAKCEDVALKAFKDPASDFAIKKAKAFKPVMNKFATRWPFARRHQGIGKIGRGQRRRRN</sequence>
<protein>
    <submittedName>
        <fullName evidence="2">Uncharacterized protein</fullName>
    </submittedName>
</protein>
<dbReference type="Proteomes" id="UP000537989">
    <property type="component" value="Unassembled WGS sequence"/>
</dbReference>
<dbReference type="EMBL" id="JAAMOD010000069">
    <property type="protein sequence ID" value="KAF5242901.1"/>
    <property type="molecule type" value="Genomic_DNA"/>
</dbReference>
<keyword evidence="3" id="KW-1185">Reference proteome</keyword>
<evidence type="ECO:0000313" key="3">
    <source>
        <dbReference type="Proteomes" id="UP000537989"/>
    </source>
</evidence>
<organism evidence="2 3">
    <name type="scientific">Fusarium austroamericanum</name>
    <dbReference type="NCBI Taxonomy" id="282268"/>
    <lineage>
        <taxon>Eukaryota</taxon>
        <taxon>Fungi</taxon>
        <taxon>Dikarya</taxon>
        <taxon>Ascomycota</taxon>
        <taxon>Pezizomycotina</taxon>
        <taxon>Sordariomycetes</taxon>
        <taxon>Hypocreomycetidae</taxon>
        <taxon>Hypocreales</taxon>
        <taxon>Nectriaceae</taxon>
        <taxon>Fusarium</taxon>
    </lineage>
</organism>
<feature type="region of interest" description="Disordered" evidence="1">
    <location>
        <begin position="97"/>
        <end position="119"/>
    </location>
</feature>
<evidence type="ECO:0000313" key="2">
    <source>
        <dbReference type="EMBL" id="KAF5242901.1"/>
    </source>
</evidence>
<evidence type="ECO:0000256" key="1">
    <source>
        <dbReference type="SAM" id="MobiDB-lite"/>
    </source>
</evidence>